<feature type="compositionally biased region" description="Polar residues" evidence="4">
    <location>
        <begin position="22"/>
        <end position="34"/>
    </location>
</feature>
<dbReference type="CDD" id="cd11296">
    <property type="entry name" value="O-FucT_like"/>
    <property type="match status" value="1"/>
</dbReference>
<accession>A0A0D0B4T2</accession>
<keyword evidence="3" id="KW-0119">Carbohydrate metabolism</keyword>
<keyword evidence="2" id="KW-0294">Fucose metabolism</keyword>
<evidence type="ECO:0008006" key="7">
    <source>
        <dbReference type="Google" id="ProtNLM"/>
    </source>
</evidence>
<evidence type="ECO:0000256" key="2">
    <source>
        <dbReference type="ARBA" id="ARBA00023253"/>
    </source>
</evidence>
<feature type="region of interest" description="Disordered" evidence="4">
    <location>
        <begin position="1"/>
        <end position="34"/>
    </location>
</feature>
<gene>
    <name evidence="5" type="ORF">CY34DRAFT_797425</name>
</gene>
<dbReference type="Proteomes" id="UP000054485">
    <property type="component" value="Unassembled WGS sequence"/>
</dbReference>
<name>A0A0D0B4T2_9AGAM</name>
<dbReference type="InParanoid" id="A0A0D0B4T2"/>
<dbReference type="HOGENOM" id="CLU_014826_0_0_1"/>
<reference evidence="6" key="2">
    <citation type="submission" date="2015-01" db="EMBL/GenBank/DDBJ databases">
        <title>Evolutionary Origins and Diversification of the Mycorrhizal Mutualists.</title>
        <authorList>
            <consortium name="DOE Joint Genome Institute"/>
            <consortium name="Mycorrhizal Genomics Consortium"/>
            <person name="Kohler A."/>
            <person name="Kuo A."/>
            <person name="Nagy L.G."/>
            <person name="Floudas D."/>
            <person name="Copeland A."/>
            <person name="Barry K.W."/>
            <person name="Cichocki N."/>
            <person name="Veneault-Fourrey C."/>
            <person name="LaButti K."/>
            <person name="Lindquist E.A."/>
            <person name="Lipzen A."/>
            <person name="Lundell T."/>
            <person name="Morin E."/>
            <person name="Murat C."/>
            <person name="Riley R."/>
            <person name="Ohm R."/>
            <person name="Sun H."/>
            <person name="Tunlid A."/>
            <person name="Henrissat B."/>
            <person name="Grigoriev I.V."/>
            <person name="Hibbett D.S."/>
            <person name="Martin F."/>
        </authorList>
    </citation>
    <scope>NUCLEOTIDE SEQUENCE [LARGE SCALE GENOMIC DNA]</scope>
    <source>
        <strain evidence="6">UH-Slu-Lm8-n1</strain>
    </source>
</reference>
<proteinExistence type="predicted"/>
<dbReference type="GO" id="GO:0006004">
    <property type="term" value="P:fucose metabolic process"/>
    <property type="evidence" value="ECO:0007669"/>
    <property type="project" value="UniProtKB-KW"/>
</dbReference>
<protein>
    <recommendedName>
        <fullName evidence="7">Peptide-O-fucosyltransferase</fullName>
    </recommendedName>
</protein>
<dbReference type="EMBL" id="KN835134">
    <property type="protein sequence ID" value="KIK49046.1"/>
    <property type="molecule type" value="Genomic_DNA"/>
</dbReference>
<dbReference type="STRING" id="930992.A0A0D0B4T2"/>
<evidence type="ECO:0000313" key="6">
    <source>
        <dbReference type="Proteomes" id="UP000054485"/>
    </source>
</evidence>
<sequence length="519" mass="59195">MQSFKLSFKSSKHSRSLDSPNLPLNNTDTSSRPSRFSLTRRCTRLLTALILISLFLFFSRFNTTTVPPWLQEQALAEKHKLPPLYEEYHDFERSLPQHNLSLPFPEGRDAKFFWAANHVTSSGWGNAMQELVMNAVLAHTTKRAFVFNNFTWERDALDYSTFNGKLIPSRIPLSAIISGPIIGSSFPPGDAAPRAVSREYFKKVCPNPTIIDSWELNEHLRLDNNVPALVIFNKWVEKLNDIDDPCVEIRQESFQLFEIWLFGSKRILSMWPILSKSPILADFSWSPLVHRAYAENAHLFTPKSFRYLPSFMRPSHTPPMPTTLHDVNPILTSKEMDPVPGLLALHIRRGDFAAHCSHLANWSSDWNGFNQFSALPDKFRVPTDGGWGETTPANTKTYLKACFPTIEQIVEKVRQVLDDQKRLYGSGKELRSVYVMTNGDVEWLQQLREALLRVKRWDGIGTSRDLELGWEAKPVAQAVDMLIGQRAQVFIGNGFSSLTSNIVMLRMAGNVPPEDTRFW</sequence>
<evidence type="ECO:0000256" key="1">
    <source>
        <dbReference type="ARBA" id="ARBA00022679"/>
    </source>
</evidence>
<evidence type="ECO:0000256" key="4">
    <source>
        <dbReference type="SAM" id="MobiDB-lite"/>
    </source>
</evidence>
<evidence type="ECO:0000313" key="5">
    <source>
        <dbReference type="EMBL" id="KIK49046.1"/>
    </source>
</evidence>
<keyword evidence="6" id="KW-1185">Reference proteome</keyword>
<dbReference type="AlphaFoldDB" id="A0A0D0B4T2"/>
<dbReference type="OrthoDB" id="2559662at2759"/>
<dbReference type="GO" id="GO:0016740">
    <property type="term" value="F:transferase activity"/>
    <property type="evidence" value="ECO:0007669"/>
    <property type="project" value="UniProtKB-KW"/>
</dbReference>
<dbReference type="Pfam" id="PF10250">
    <property type="entry name" value="O-FucT"/>
    <property type="match status" value="1"/>
</dbReference>
<organism evidence="5 6">
    <name type="scientific">Suillus luteus UH-Slu-Lm8-n1</name>
    <dbReference type="NCBI Taxonomy" id="930992"/>
    <lineage>
        <taxon>Eukaryota</taxon>
        <taxon>Fungi</taxon>
        <taxon>Dikarya</taxon>
        <taxon>Basidiomycota</taxon>
        <taxon>Agaricomycotina</taxon>
        <taxon>Agaricomycetes</taxon>
        <taxon>Agaricomycetidae</taxon>
        <taxon>Boletales</taxon>
        <taxon>Suillineae</taxon>
        <taxon>Suillaceae</taxon>
        <taxon>Suillus</taxon>
    </lineage>
</organism>
<keyword evidence="1" id="KW-0808">Transferase</keyword>
<reference evidence="5 6" key="1">
    <citation type="submission" date="2014-04" db="EMBL/GenBank/DDBJ databases">
        <authorList>
            <consortium name="DOE Joint Genome Institute"/>
            <person name="Kuo A."/>
            <person name="Ruytinx J."/>
            <person name="Rineau F."/>
            <person name="Colpaert J."/>
            <person name="Kohler A."/>
            <person name="Nagy L.G."/>
            <person name="Floudas D."/>
            <person name="Copeland A."/>
            <person name="Barry K.W."/>
            <person name="Cichocki N."/>
            <person name="Veneault-Fourrey C."/>
            <person name="LaButti K."/>
            <person name="Lindquist E.A."/>
            <person name="Lipzen A."/>
            <person name="Lundell T."/>
            <person name="Morin E."/>
            <person name="Murat C."/>
            <person name="Sun H."/>
            <person name="Tunlid A."/>
            <person name="Henrissat B."/>
            <person name="Grigoriev I.V."/>
            <person name="Hibbett D.S."/>
            <person name="Martin F."/>
            <person name="Nordberg H.P."/>
            <person name="Cantor M.N."/>
            <person name="Hua S.X."/>
        </authorList>
    </citation>
    <scope>NUCLEOTIDE SEQUENCE [LARGE SCALE GENOMIC DNA]</scope>
    <source>
        <strain evidence="5 6">UH-Slu-Lm8-n1</strain>
    </source>
</reference>
<dbReference type="InterPro" id="IPR019378">
    <property type="entry name" value="GDP-Fuc_O-FucTrfase"/>
</dbReference>
<evidence type="ECO:0000256" key="3">
    <source>
        <dbReference type="ARBA" id="ARBA00023277"/>
    </source>
</evidence>
<dbReference type="Gene3D" id="3.40.50.11350">
    <property type="match status" value="1"/>
</dbReference>